<name>A0A9D3XYD3_DREPO</name>
<dbReference type="PANTHER" id="PTHR47018">
    <property type="entry name" value="CXC DOMAIN-CONTAINING PROTEIN-RELATED"/>
    <property type="match status" value="1"/>
</dbReference>
<sequence>MAASDAVYHKNCLTALYNQYRKFESAQNLLGTSHTDIAPENIAFAELKDYIDQFQNVSVHTKHIFKLSNLVKLYHDRILSLGGTAPKLINNTNLKEKILRTIPSLEANKSNYEVVLSFKKDIGDALLCASSINHDNEAVTLLRAASIVRKDLFSKKYEFKGSLIDA</sequence>
<comment type="caution">
    <text evidence="1">The sequence shown here is derived from an EMBL/GenBank/DDBJ whole genome shotgun (WGS) entry which is preliminary data.</text>
</comment>
<keyword evidence="2" id="KW-1185">Reference proteome</keyword>
<organism evidence="1 2">
    <name type="scientific">Dreissena polymorpha</name>
    <name type="common">Zebra mussel</name>
    <name type="synonym">Mytilus polymorpha</name>
    <dbReference type="NCBI Taxonomy" id="45954"/>
    <lineage>
        <taxon>Eukaryota</taxon>
        <taxon>Metazoa</taxon>
        <taxon>Spiralia</taxon>
        <taxon>Lophotrochozoa</taxon>
        <taxon>Mollusca</taxon>
        <taxon>Bivalvia</taxon>
        <taxon>Autobranchia</taxon>
        <taxon>Heteroconchia</taxon>
        <taxon>Euheterodonta</taxon>
        <taxon>Imparidentia</taxon>
        <taxon>Neoheterodontei</taxon>
        <taxon>Myida</taxon>
        <taxon>Dreissenoidea</taxon>
        <taxon>Dreissenidae</taxon>
        <taxon>Dreissena</taxon>
    </lineage>
</organism>
<protein>
    <submittedName>
        <fullName evidence="1">Uncharacterized protein</fullName>
    </submittedName>
</protein>
<reference evidence="1" key="1">
    <citation type="journal article" date="2019" name="bioRxiv">
        <title>The Genome of the Zebra Mussel, Dreissena polymorpha: A Resource for Invasive Species Research.</title>
        <authorList>
            <person name="McCartney M.A."/>
            <person name="Auch B."/>
            <person name="Kono T."/>
            <person name="Mallez S."/>
            <person name="Zhang Y."/>
            <person name="Obille A."/>
            <person name="Becker A."/>
            <person name="Abrahante J.E."/>
            <person name="Garbe J."/>
            <person name="Badalamenti J.P."/>
            <person name="Herman A."/>
            <person name="Mangelson H."/>
            <person name="Liachko I."/>
            <person name="Sullivan S."/>
            <person name="Sone E.D."/>
            <person name="Koren S."/>
            <person name="Silverstein K.A.T."/>
            <person name="Beckman K.B."/>
            <person name="Gohl D.M."/>
        </authorList>
    </citation>
    <scope>NUCLEOTIDE SEQUENCE</scope>
    <source>
        <strain evidence="1">Duluth1</strain>
        <tissue evidence="1">Whole animal</tissue>
    </source>
</reference>
<proteinExistence type="predicted"/>
<accession>A0A9D3XYD3</accession>
<gene>
    <name evidence="1" type="ORF">DPMN_190688</name>
</gene>
<dbReference type="AlphaFoldDB" id="A0A9D3XYD3"/>
<evidence type="ECO:0000313" key="1">
    <source>
        <dbReference type="EMBL" id="KAH3689601.1"/>
    </source>
</evidence>
<dbReference type="Proteomes" id="UP000828390">
    <property type="component" value="Unassembled WGS sequence"/>
</dbReference>
<evidence type="ECO:0000313" key="2">
    <source>
        <dbReference type="Proteomes" id="UP000828390"/>
    </source>
</evidence>
<reference evidence="1" key="2">
    <citation type="submission" date="2020-11" db="EMBL/GenBank/DDBJ databases">
        <authorList>
            <person name="McCartney M.A."/>
            <person name="Auch B."/>
            <person name="Kono T."/>
            <person name="Mallez S."/>
            <person name="Becker A."/>
            <person name="Gohl D.M."/>
            <person name="Silverstein K.A.T."/>
            <person name="Koren S."/>
            <person name="Bechman K.B."/>
            <person name="Herman A."/>
            <person name="Abrahante J.E."/>
            <person name="Garbe J."/>
        </authorList>
    </citation>
    <scope>NUCLEOTIDE SEQUENCE</scope>
    <source>
        <strain evidence="1">Duluth1</strain>
        <tissue evidence="1">Whole animal</tissue>
    </source>
</reference>
<dbReference type="EMBL" id="JAIWYP010000107">
    <property type="protein sequence ID" value="KAH3689601.1"/>
    <property type="molecule type" value="Genomic_DNA"/>
</dbReference>